<dbReference type="Proteomes" id="UP000192940">
    <property type="component" value="Chromosome I"/>
</dbReference>
<protein>
    <submittedName>
        <fullName evidence="1">Uncharacterized protein</fullName>
    </submittedName>
</protein>
<dbReference type="EMBL" id="LT840184">
    <property type="protein sequence ID" value="SMF88081.1"/>
    <property type="molecule type" value="Genomic_DNA"/>
</dbReference>
<name>A0A1X7HLM4_9BACL</name>
<dbReference type="AlphaFoldDB" id="A0A1X7HLM4"/>
<keyword evidence="2" id="KW-1185">Reference proteome</keyword>
<evidence type="ECO:0000313" key="1">
    <source>
        <dbReference type="EMBL" id="SMF88081.1"/>
    </source>
</evidence>
<proteinExistence type="predicted"/>
<organism evidence="1 2">
    <name type="scientific">Paenibacillus uliginis N3/975</name>
    <dbReference type="NCBI Taxonomy" id="1313296"/>
    <lineage>
        <taxon>Bacteria</taxon>
        <taxon>Bacillati</taxon>
        <taxon>Bacillota</taxon>
        <taxon>Bacilli</taxon>
        <taxon>Bacillales</taxon>
        <taxon>Paenibacillaceae</taxon>
        <taxon>Paenibacillus</taxon>
    </lineage>
</organism>
<gene>
    <name evidence="1" type="ORF">SAMN05661091_4104</name>
</gene>
<evidence type="ECO:0000313" key="2">
    <source>
        <dbReference type="Proteomes" id="UP000192940"/>
    </source>
</evidence>
<dbReference type="RefSeq" id="WP_280174944.1">
    <property type="nucleotide sequence ID" value="NZ_LT840184.1"/>
</dbReference>
<dbReference type="STRING" id="1313296.SAMN05661091_4104"/>
<reference evidence="1 2" key="1">
    <citation type="submission" date="2017-04" db="EMBL/GenBank/DDBJ databases">
        <authorList>
            <person name="Afonso C.L."/>
            <person name="Miller P.J."/>
            <person name="Scott M.A."/>
            <person name="Spackman E."/>
            <person name="Goraichik I."/>
            <person name="Dimitrov K.M."/>
            <person name="Suarez D.L."/>
            <person name="Swayne D.E."/>
        </authorList>
    </citation>
    <scope>NUCLEOTIDE SEQUENCE [LARGE SCALE GENOMIC DNA]</scope>
    <source>
        <strain evidence="1 2">N3/975</strain>
    </source>
</reference>
<accession>A0A1X7HLM4</accession>
<sequence>MKTTEAAEMVLKGLLCQVCGAYVDGEEPGYPRKCEDCENE</sequence>